<dbReference type="GO" id="GO:0003677">
    <property type="term" value="F:DNA binding"/>
    <property type="evidence" value="ECO:0007669"/>
    <property type="project" value="UniProtKB-KW"/>
</dbReference>
<dbReference type="InterPro" id="IPR000551">
    <property type="entry name" value="MerR-type_HTH_dom"/>
</dbReference>
<dbReference type="AlphaFoldDB" id="A0A2T0QYU5"/>
<dbReference type="GO" id="GO:0003700">
    <property type="term" value="F:DNA-binding transcription factor activity"/>
    <property type="evidence" value="ECO:0007669"/>
    <property type="project" value="InterPro"/>
</dbReference>
<gene>
    <name evidence="3" type="ORF">CLV37_11393</name>
</gene>
<dbReference type="PANTHER" id="PTHR30204">
    <property type="entry name" value="REDOX-CYCLING DRUG-SENSING TRANSCRIPTIONAL ACTIVATOR SOXR"/>
    <property type="match status" value="1"/>
</dbReference>
<dbReference type="SUPFAM" id="SSF46955">
    <property type="entry name" value="Putative DNA-binding domain"/>
    <property type="match status" value="1"/>
</dbReference>
<protein>
    <submittedName>
        <fullName evidence="3">MerR family transcriptional regulator</fullName>
    </submittedName>
</protein>
<keyword evidence="1" id="KW-0238">DNA-binding</keyword>
<evidence type="ECO:0000313" key="4">
    <source>
        <dbReference type="Proteomes" id="UP000238083"/>
    </source>
</evidence>
<dbReference type="EMBL" id="PVZF01000013">
    <property type="protein sequence ID" value="PRY11470.1"/>
    <property type="molecule type" value="Genomic_DNA"/>
</dbReference>
<dbReference type="InterPro" id="IPR047057">
    <property type="entry name" value="MerR_fam"/>
</dbReference>
<feature type="domain" description="HTH merR-type" evidence="2">
    <location>
        <begin position="14"/>
        <end position="82"/>
    </location>
</feature>
<evidence type="ECO:0000313" key="3">
    <source>
        <dbReference type="EMBL" id="PRY11470.1"/>
    </source>
</evidence>
<dbReference type="Proteomes" id="UP000238083">
    <property type="component" value="Unassembled WGS sequence"/>
</dbReference>
<keyword evidence="4" id="KW-1185">Reference proteome</keyword>
<organism evidence="3 4">
    <name type="scientific">Kineococcus rhizosphaerae</name>
    <dbReference type="NCBI Taxonomy" id="559628"/>
    <lineage>
        <taxon>Bacteria</taxon>
        <taxon>Bacillati</taxon>
        <taxon>Actinomycetota</taxon>
        <taxon>Actinomycetes</taxon>
        <taxon>Kineosporiales</taxon>
        <taxon>Kineosporiaceae</taxon>
        <taxon>Kineococcus</taxon>
    </lineage>
</organism>
<evidence type="ECO:0000256" key="1">
    <source>
        <dbReference type="ARBA" id="ARBA00023125"/>
    </source>
</evidence>
<dbReference type="CDD" id="cd00592">
    <property type="entry name" value="HTH_MerR-like"/>
    <property type="match status" value="1"/>
</dbReference>
<dbReference type="PROSITE" id="PS00552">
    <property type="entry name" value="HTH_MERR_1"/>
    <property type="match status" value="1"/>
</dbReference>
<dbReference type="Gene3D" id="1.10.1660.10">
    <property type="match status" value="1"/>
</dbReference>
<dbReference type="SMART" id="SM00422">
    <property type="entry name" value="HTH_MERR"/>
    <property type="match status" value="1"/>
</dbReference>
<dbReference type="InterPro" id="IPR009061">
    <property type="entry name" value="DNA-bd_dom_put_sf"/>
</dbReference>
<dbReference type="PROSITE" id="PS50937">
    <property type="entry name" value="HTH_MERR_2"/>
    <property type="match status" value="1"/>
</dbReference>
<accession>A0A2T0QYU5</accession>
<reference evidence="3 4" key="1">
    <citation type="submission" date="2018-03" db="EMBL/GenBank/DDBJ databases">
        <title>Genomic Encyclopedia of Archaeal and Bacterial Type Strains, Phase II (KMG-II): from individual species to whole genera.</title>
        <authorList>
            <person name="Goeker M."/>
        </authorList>
    </citation>
    <scope>NUCLEOTIDE SEQUENCE [LARGE SCALE GENOMIC DNA]</scope>
    <source>
        <strain evidence="3 4">DSM 19711</strain>
    </source>
</reference>
<evidence type="ECO:0000259" key="2">
    <source>
        <dbReference type="PROSITE" id="PS50937"/>
    </source>
</evidence>
<dbReference type="PRINTS" id="PR00040">
    <property type="entry name" value="HTHMERR"/>
</dbReference>
<name>A0A2T0QYU5_9ACTN</name>
<dbReference type="Pfam" id="PF13411">
    <property type="entry name" value="MerR_1"/>
    <property type="match status" value="1"/>
</dbReference>
<dbReference type="PANTHER" id="PTHR30204:SF93">
    <property type="entry name" value="HTH MERR-TYPE DOMAIN-CONTAINING PROTEIN"/>
    <property type="match status" value="1"/>
</dbReference>
<proteinExistence type="predicted"/>
<comment type="caution">
    <text evidence="3">The sequence shown here is derived from an EMBL/GenBank/DDBJ whole genome shotgun (WGS) entry which is preliminary data.</text>
</comment>
<sequence>MDTPAASEPGTTRLMQIGEVAERVQLSHRTVRHYDDEGLLTPTRSAGNFRLYTEADVQRLLLIRQMKPLGFSLDDMRHLIAVLDELTATPGDEQRVRELRTFVATAQERRDRLAQQVRTADAWLEDLRSRL</sequence>